<sequence length="260" mass="27955">MVGLRFDAGSRAPRPRRAGAGQGARRGPPPEERRDATYHGSARAGGGDRAGRLCERAAAGSRAAGAGRRATLARRALHDHVAGPRHRVEVRLGRAQVRRRDRIAAGRFPRGRNAVPGVDRRMAPPGRRPTGRAASGAFAMDRAIVVIEDEPLLRQYAIETFASAGLDVVDFEDGDRALAYVQDHPDTVAAVFTDVRLMGATDGLRIARAITEAHPAITVVVTSGRFSERPAELGPRVVYIGKPWMAIDVLNAIIDAKQDD</sequence>
<keyword evidence="1 2" id="KW-0597">Phosphoprotein</keyword>
<dbReference type="PANTHER" id="PTHR44591">
    <property type="entry name" value="STRESS RESPONSE REGULATOR PROTEIN 1"/>
    <property type="match status" value="1"/>
</dbReference>
<dbReference type="PANTHER" id="PTHR44591:SF21">
    <property type="entry name" value="TWO-COMPONENT RESPONSE REGULATOR"/>
    <property type="match status" value="1"/>
</dbReference>
<feature type="domain" description="Response regulatory" evidence="4">
    <location>
        <begin position="143"/>
        <end position="257"/>
    </location>
</feature>
<feature type="modified residue" description="4-aspartylphosphate" evidence="2">
    <location>
        <position position="194"/>
    </location>
</feature>
<dbReference type="InterPro" id="IPR001789">
    <property type="entry name" value="Sig_transdc_resp-reg_receiver"/>
</dbReference>
<evidence type="ECO:0000313" key="5">
    <source>
        <dbReference type="EMBL" id="RYC30149.1"/>
    </source>
</evidence>
<dbReference type="GO" id="GO:0000160">
    <property type="term" value="P:phosphorelay signal transduction system"/>
    <property type="evidence" value="ECO:0007669"/>
    <property type="project" value="InterPro"/>
</dbReference>
<dbReference type="EMBL" id="QYBB01000031">
    <property type="protein sequence ID" value="RYC30149.1"/>
    <property type="molecule type" value="Genomic_DNA"/>
</dbReference>
<proteinExistence type="predicted"/>
<evidence type="ECO:0000256" key="1">
    <source>
        <dbReference type="ARBA" id="ARBA00022553"/>
    </source>
</evidence>
<dbReference type="PROSITE" id="PS50110">
    <property type="entry name" value="RESPONSE_REGULATORY"/>
    <property type="match status" value="1"/>
</dbReference>
<name>A0A4Q2U130_9HYPH</name>
<dbReference type="CDD" id="cd00156">
    <property type="entry name" value="REC"/>
    <property type="match status" value="1"/>
</dbReference>
<organism evidence="5 6">
    <name type="scientific">Lichenibacterium minor</name>
    <dbReference type="NCBI Taxonomy" id="2316528"/>
    <lineage>
        <taxon>Bacteria</taxon>
        <taxon>Pseudomonadati</taxon>
        <taxon>Pseudomonadota</taxon>
        <taxon>Alphaproteobacteria</taxon>
        <taxon>Hyphomicrobiales</taxon>
        <taxon>Lichenihabitantaceae</taxon>
        <taxon>Lichenibacterium</taxon>
    </lineage>
</organism>
<evidence type="ECO:0000259" key="4">
    <source>
        <dbReference type="PROSITE" id="PS50110"/>
    </source>
</evidence>
<dbReference type="SUPFAM" id="SSF52172">
    <property type="entry name" value="CheY-like"/>
    <property type="match status" value="1"/>
</dbReference>
<dbReference type="SMART" id="SM00448">
    <property type="entry name" value="REC"/>
    <property type="match status" value="1"/>
</dbReference>
<dbReference type="Gene3D" id="3.40.50.2300">
    <property type="match status" value="1"/>
</dbReference>
<dbReference type="InterPro" id="IPR050595">
    <property type="entry name" value="Bact_response_regulator"/>
</dbReference>
<feature type="compositionally biased region" description="Basic and acidic residues" evidence="3">
    <location>
        <begin position="28"/>
        <end position="37"/>
    </location>
</feature>
<evidence type="ECO:0000256" key="2">
    <source>
        <dbReference type="PROSITE-ProRule" id="PRU00169"/>
    </source>
</evidence>
<evidence type="ECO:0000313" key="6">
    <source>
        <dbReference type="Proteomes" id="UP000290759"/>
    </source>
</evidence>
<dbReference type="Proteomes" id="UP000290759">
    <property type="component" value="Unassembled WGS sequence"/>
</dbReference>
<dbReference type="Pfam" id="PF00072">
    <property type="entry name" value="Response_reg"/>
    <property type="match status" value="1"/>
</dbReference>
<reference evidence="5 6" key="1">
    <citation type="submission" date="2018-12" db="EMBL/GenBank/DDBJ databases">
        <authorList>
            <person name="Grouzdev D.S."/>
            <person name="Krutkina M.S."/>
        </authorList>
    </citation>
    <scope>NUCLEOTIDE SEQUENCE [LARGE SCALE GENOMIC DNA]</scope>
    <source>
        <strain evidence="5 6">RmlP026</strain>
    </source>
</reference>
<gene>
    <name evidence="5" type="ORF">D3273_20410</name>
</gene>
<reference evidence="5 6" key="2">
    <citation type="submission" date="2019-02" db="EMBL/GenBank/DDBJ databases">
        <title>'Lichenibacterium ramalinii' gen. nov. sp. nov., 'Lichenibacterium minor' gen. nov. sp. nov.</title>
        <authorList>
            <person name="Pankratov T."/>
        </authorList>
    </citation>
    <scope>NUCLEOTIDE SEQUENCE [LARGE SCALE GENOMIC DNA]</scope>
    <source>
        <strain evidence="5 6">RmlP026</strain>
    </source>
</reference>
<evidence type="ECO:0000256" key="3">
    <source>
        <dbReference type="SAM" id="MobiDB-lite"/>
    </source>
</evidence>
<dbReference type="AlphaFoldDB" id="A0A4Q2U130"/>
<feature type="region of interest" description="Disordered" evidence="3">
    <location>
        <begin position="1"/>
        <end position="49"/>
    </location>
</feature>
<dbReference type="OrthoDB" id="9784719at2"/>
<dbReference type="InterPro" id="IPR011006">
    <property type="entry name" value="CheY-like_superfamily"/>
</dbReference>
<comment type="caution">
    <text evidence="5">The sequence shown here is derived from an EMBL/GenBank/DDBJ whole genome shotgun (WGS) entry which is preliminary data.</text>
</comment>
<accession>A0A4Q2U130</accession>
<protein>
    <submittedName>
        <fullName evidence="5">Response regulator</fullName>
    </submittedName>
</protein>
<feature type="region of interest" description="Disordered" evidence="3">
    <location>
        <begin position="109"/>
        <end position="134"/>
    </location>
</feature>
<keyword evidence="6" id="KW-1185">Reference proteome</keyword>